<comment type="caution">
    <text evidence="2">The sequence shown here is derived from an EMBL/GenBank/DDBJ whole genome shotgun (WGS) entry which is preliminary data.</text>
</comment>
<evidence type="ECO:0008006" key="4">
    <source>
        <dbReference type="Google" id="ProtNLM"/>
    </source>
</evidence>
<evidence type="ECO:0000313" key="2">
    <source>
        <dbReference type="EMBL" id="EMN89430.1"/>
    </source>
</evidence>
<feature type="region of interest" description="Disordered" evidence="1">
    <location>
        <begin position="301"/>
        <end position="334"/>
    </location>
</feature>
<feature type="region of interest" description="Disordered" evidence="1">
    <location>
        <begin position="122"/>
        <end position="144"/>
    </location>
</feature>
<dbReference type="Proteomes" id="UP000012118">
    <property type="component" value="Unassembled WGS sequence"/>
</dbReference>
<accession>M6Q8D5</accession>
<reference evidence="2 3" key="1">
    <citation type="submission" date="2013-01" db="EMBL/GenBank/DDBJ databases">
        <authorList>
            <person name="Harkins D.M."/>
            <person name="Durkin A.S."/>
            <person name="Brinkac L.M."/>
            <person name="Haft D.H."/>
            <person name="Selengut J.D."/>
            <person name="Sanka R."/>
            <person name="DePew J."/>
            <person name="Purushe J."/>
            <person name="Chanthongthip A."/>
            <person name="Lattana O."/>
            <person name="Phetsouvanh R."/>
            <person name="Newton P.N."/>
            <person name="Vinetz J.M."/>
            <person name="Sutton G.G."/>
            <person name="Nierman W.C."/>
            <person name="Fouts D.E."/>
        </authorList>
    </citation>
    <scope>NUCLEOTIDE SEQUENCE [LARGE SCALE GENOMIC DNA]</scope>
    <source>
        <strain evidence="2 3">UI 13098</strain>
    </source>
</reference>
<feature type="region of interest" description="Disordered" evidence="1">
    <location>
        <begin position="435"/>
        <end position="466"/>
    </location>
</feature>
<dbReference type="RefSeq" id="WP_004503693.1">
    <property type="nucleotide sequence ID" value="NZ_AHNU02000057.1"/>
</dbReference>
<gene>
    <name evidence="2" type="ORF">LEP1GSC108_0403</name>
</gene>
<evidence type="ECO:0000256" key="1">
    <source>
        <dbReference type="SAM" id="MobiDB-lite"/>
    </source>
</evidence>
<organism evidence="2 3">
    <name type="scientific">Leptospira weilii str. UI 13098</name>
    <dbReference type="NCBI Taxonomy" id="1088542"/>
    <lineage>
        <taxon>Bacteria</taxon>
        <taxon>Pseudomonadati</taxon>
        <taxon>Spirochaetota</taxon>
        <taxon>Spirochaetia</taxon>
        <taxon>Leptospirales</taxon>
        <taxon>Leptospiraceae</taxon>
        <taxon>Leptospira</taxon>
    </lineage>
</organism>
<keyword evidence="3" id="KW-1185">Reference proteome</keyword>
<dbReference type="AlphaFoldDB" id="M6Q8D5"/>
<name>M6Q8D5_9LEPT</name>
<proteinExistence type="predicted"/>
<sequence length="466" mass="54093">MILFSKKQRIFHTKEIKQDFTISSNIWIRDHRLSWKARGLLIFILQLPPDWSVNSEELQTHASDKRESTIAGLRELEHFGYAELSRERDPQTGRITQAWYFFETSKKPYVLTAKESNKKVKSKADLGPGLFDRPEEPEPKSPGTVFPVPVDPAPVFPEVESPASVKQPLLSTKDKVLMDQILKDQNSNTSREKDLAERLHKNANSPNEKHTPWNFPALWLESFQRVYSQEHGMSMGEPISELKSLQWIYKTTNGDWSQVHFKIQILIQLRSEDGNFWAKQAVSPETLSKFWARLFPQDQRRQVSKERYPKRKNETAPNKKDIPLRRPSECFIDPDKPEPKTRHECFLQWAERNLHNSLINFYKQNRDPATYVDGKKIIYEKYFRECAPPKFRNSEFEIRKELTRGVAKEDESDCLEKSETGIESKTTRVVLPLLAPPSNEEFSKSDERGPGGGHEYPTGARLALVK</sequence>
<evidence type="ECO:0000313" key="3">
    <source>
        <dbReference type="Proteomes" id="UP000012118"/>
    </source>
</evidence>
<dbReference type="EMBL" id="AHNU02000057">
    <property type="protein sequence ID" value="EMN89430.1"/>
    <property type="molecule type" value="Genomic_DNA"/>
</dbReference>
<protein>
    <recommendedName>
        <fullName evidence="4">Helix-turn-helix domain-containing protein</fullName>
    </recommendedName>
</protein>